<evidence type="ECO:0000256" key="10">
    <source>
        <dbReference type="RuleBase" id="RU351113"/>
    </source>
</evidence>
<keyword evidence="3 10" id="KW-0716">Sensory transduction</keyword>
<dbReference type="GeneID" id="108614361"/>
<feature type="transmembrane region" description="Helical" evidence="10">
    <location>
        <begin position="321"/>
        <end position="338"/>
    </location>
</feature>
<comment type="subcellular location">
    <subcellularLocation>
        <location evidence="1 10">Cell membrane</location>
        <topology evidence="1 10">Multi-pass membrane protein</topology>
    </subcellularLocation>
</comment>
<comment type="similarity">
    <text evidence="10">Belongs to the insect chemoreceptor superfamily. Heteromeric odorant receptor channel (TC 1.A.69) family.</text>
</comment>
<keyword evidence="2" id="KW-1003">Cell membrane</keyword>
<gene>
    <name evidence="12" type="primary">LOC108614361</name>
</gene>
<dbReference type="PANTHER" id="PTHR21137:SF35">
    <property type="entry name" value="ODORANT RECEPTOR 19A-RELATED"/>
    <property type="match status" value="1"/>
</dbReference>
<evidence type="ECO:0000256" key="1">
    <source>
        <dbReference type="ARBA" id="ARBA00004651"/>
    </source>
</evidence>
<reference evidence="11" key="1">
    <citation type="journal article" date="1997" name="Nucleic Acids Res.">
        <title>tRNAscan-SE: a program for improved detection of transfer RNA genes in genomic sequence.</title>
        <authorList>
            <person name="Lowe T.M."/>
            <person name="Eddy S.R."/>
        </authorList>
    </citation>
    <scope>NUCLEOTIDE SEQUENCE [LARGE SCALE GENOMIC DNA]</scope>
</reference>
<sequence>MSNILDQELEKMELPNPGVKWVEYCSFALGINVAPRKRSSRYCGYLRILAYLLNFYITCGLMNFVLKNYMVSFQTNVESMVLCFQIIMNIVKITYYHNHLDVCADLMRISETCDVLKNLGIFDVVLTDKQVLCKALMTKIRDSWKSINSQVMFFFRIVSLPVIFYCARPYVLYVCDCYIARNICKITSTYPAIMPFVQVGNHEYPSFTMRFFVEQTGPAYCFCNVFGFNSLFVVLTNHEACLFELLRDLVRKSTNDEIVPKTSRVSYLRCCAKLFARLSRHHAQVENLFSSIILVQCGVSTFFLCMLLYNIMEVDWSKLSTIFVYFLTILFEISLYNVNAQKVETQSELLFHEWYNCAWYNESEDFKLIIRLMLLFSMRTFKLSVGGFSKLSNQLLVQVFRLSGNFYLLLRNMNNK</sequence>
<reference evidence="12" key="3">
    <citation type="submission" date="2025-08" db="UniProtKB">
        <authorList>
            <consortium name="RefSeq"/>
        </authorList>
    </citation>
    <scope>IDENTIFICATION</scope>
    <source>
        <tissue evidence="12">Whole organism</tissue>
    </source>
</reference>
<accession>A0ABM1P9R2</accession>
<evidence type="ECO:0000256" key="3">
    <source>
        <dbReference type="ARBA" id="ARBA00022606"/>
    </source>
</evidence>
<feature type="transmembrane region" description="Helical" evidence="10">
    <location>
        <begin position="287"/>
        <end position="309"/>
    </location>
</feature>
<dbReference type="Pfam" id="PF02949">
    <property type="entry name" value="7tm_6"/>
    <property type="match status" value="1"/>
</dbReference>
<comment type="caution">
    <text evidence="10">Lacks conserved residue(s) required for the propagation of feature annotation.</text>
</comment>
<keyword evidence="8 10" id="KW-0675">Receptor</keyword>
<keyword evidence="5 10" id="KW-0552">Olfaction</keyword>
<feature type="transmembrane region" description="Helical" evidence="10">
    <location>
        <begin position="153"/>
        <end position="175"/>
    </location>
</feature>
<keyword evidence="4 10" id="KW-0812">Transmembrane</keyword>
<proteinExistence type="inferred from homology"/>
<evidence type="ECO:0000256" key="9">
    <source>
        <dbReference type="ARBA" id="ARBA00023224"/>
    </source>
</evidence>
<dbReference type="PANTHER" id="PTHR21137">
    <property type="entry name" value="ODORANT RECEPTOR"/>
    <property type="match status" value="1"/>
</dbReference>
<protein>
    <recommendedName>
        <fullName evidence="10">Odorant receptor</fullName>
    </recommendedName>
</protein>
<dbReference type="RefSeq" id="XP_017863948.1">
    <property type="nucleotide sequence ID" value="XM_018008459.1"/>
</dbReference>
<evidence type="ECO:0000313" key="11">
    <source>
        <dbReference type="Proteomes" id="UP000694904"/>
    </source>
</evidence>
<reference evidence="11" key="2">
    <citation type="journal article" date="2016" name="G3 (Bethesda)">
        <title>Genome Evolution in Three Species of Cactophilic Drosophila.</title>
        <authorList>
            <person name="Sanchez-Flores A."/>
            <person name="Penazola F."/>
            <person name="Carpinteyro-Ponce J."/>
            <person name="Nazario-Yepiz N."/>
            <person name="Abreu-Goodger C."/>
            <person name="Machado C.A."/>
            <person name="Markow T.A."/>
        </authorList>
    </citation>
    <scope>NUCLEOTIDE SEQUENCE [LARGE SCALE GENOMIC DNA]</scope>
</reference>
<evidence type="ECO:0000256" key="6">
    <source>
        <dbReference type="ARBA" id="ARBA00022989"/>
    </source>
</evidence>
<feature type="transmembrane region" description="Helical" evidence="10">
    <location>
        <begin position="45"/>
        <end position="66"/>
    </location>
</feature>
<evidence type="ECO:0000256" key="7">
    <source>
        <dbReference type="ARBA" id="ARBA00023136"/>
    </source>
</evidence>
<evidence type="ECO:0000256" key="2">
    <source>
        <dbReference type="ARBA" id="ARBA00022475"/>
    </source>
</evidence>
<evidence type="ECO:0000313" key="12">
    <source>
        <dbReference type="RefSeq" id="XP_017863948.1"/>
    </source>
</evidence>
<evidence type="ECO:0000256" key="5">
    <source>
        <dbReference type="ARBA" id="ARBA00022725"/>
    </source>
</evidence>
<keyword evidence="11" id="KW-1185">Reference proteome</keyword>
<organism evidence="11 12">
    <name type="scientific">Drosophila arizonae</name>
    <name type="common">Fruit fly</name>
    <dbReference type="NCBI Taxonomy" id="7263"/>
    <lineage>
        <taxon>Eukaryota</taxon>
        <taxon>Metazoa</taxon>
        <taxon>Ecdysozoa</taxon>
        <taxon>Arthropoda</taxon>
        <taxon>Hexapoda</taxon>
        <taxon>Insecta</taxon>
        <taxon>Pterygota</taxon>
        <taxon>Neoptera</taxon>
        <taxon>Endopterygota</taxon>
        <taxon>Diptera</taxon>
        <taxon>Brachycera</taxon>
        <taxon>Muscomorpha</taxon>
        <taxon>Ephydroidea</taxon>
        <taxon>Drosophilidae</taxon>
        <taxon>Drosophila</taxon>
    </lineage>
</organism>
<keyword evidence="6 10" id="KW-1133">Transmembrane helix</keyword>
<keyword evidence="9 10" id="KW-0807">Transducer</keyword>
<dbReference type="InterPro" id="IPR004117">
    <property type="entry name" value="7tm6_olfct_rcpt"/>
</dbReference>
<dbReference type="Proteomes" id="UP000694904">
    <property type="component" value="Chromosome 4"/>
</dbReference>
<name>A0ABM1P9R2_DROAR</name>
<evidence type="ECO:0000256" key="8">
    <source>
        <dbReference type="ARBA" id="ARBA00023170"/>
    </source>
</evidence>
<keyword evidence="7 10" id="KW-0472">Membrane</keyword>
<evidence type="ECO:0000256" key="4">
    <source>
        <dbReference type="ARBA" id="ARBA00022692"/>
    </source>
</evidence>